<feature type="region of interest" description="Disordered" evidence="1">
    <location>
        <begin position="130"/>
        <end position="165"/>
    </location>
</feature>
<dbReference type="AlphaFoldDB" id="A0A811QBC0"/>
<sequence>MELGLSLGEAPVPDTTGRALPELGLGLVVGIGASATGIGRGGEEGGRGTSRAAGMGTGWWAAASATLEPAVRLSLMSSSLGLQWPPSDVGICHAGHGEAPAACGFDMNRALSSVVASALAALEDDKEDPGAAAALSSLPNDNSTGSFPLDPGGGIHAHAEGGGVA</sequence>
<gene>
    <name evidence="2" type="ORF">NCGR_LOCUS38136</name>
</gene>
<evidence type="ECO:0000313" key="2">
    <source>
        <dbReference type="EMBL" id="CAD6254533.1"/>
    </source>
</evidence>
<feature type="compositionally biased region" description="Gly residues" evidence="1">
    <location>
        <begin position="151"/>
        <end position="165"/>
    </location>
</feature>
<evidence type="ECO:0000313" key="3">
    <source>
        <dbReference type="Proteomes" id="UP000604825"/>
    </source>
</evidence>
<evidence type="ECO:0000256" key="1">
    <source>
        <dbReference type="SAM" id="MobiDB-lite"/>
    </source>
</evidence>
<accession>A0A811QBC0</accession>
<reference evidence="2" key="1">
    <citation type="submission" date="2020-10" db="EMBL/GenBank/DDBJ databases">
        <authorList>
            <person name="Han B."/>
            <person name="Lu T."/>
            <person name="Zhao Q."/>
            <person name="Huang X."/>
            <person name="Zhao Y."/>
        </authorList>
    </citation>
    <scope>NUCLEOTIDE SEQUENCE</scope>
</reference>
<comment type="caution">
    <text evidence="2">The sequence shown here is derived from an EMBL/GenBank/DDBJ whole genome shotgun (WGS) entry which is preliminary data.</text>
</comment>
<feature type="compositionally biased region" description="Polar residues" evidence="1">
    <location>
        <begin position="137"/>
        <end position="146"/>
    </location>
</feature>
<organism evidence="2 3">
    <name type="scientific">Miscanthus lutarioriparius</name>
    <dbReference type="NCBI Taxonomy" id="422564"/>
    <lineage>
        <taxon>Eukaryota</taxon>
        <taxon>Viridiplantae</taxon>
        <taxon>Streptophyta</taxon>
        <taxon>Embryophyta</taxon>
        <taxon>Tracheophyta</taxon>
        <taxon>Spermatophyta</taxon>
        <taxon>Magnoliopsida</taxon>
        <taxon>Liliopsida</taxon>
        <taxon>Poales</taxon>
        <taxon>Poaceae</taxon>
        <taxon>PACMAD clade</taxon>
        <taxon>Panicoideae</taxon>
        <taxon>Andropogonodae</taxon>
        <taxon>Andropogoneae</taxon>
        <taxon>Saccharinae</taxon>
        <taxon>Miscanthus</taxon>
    </lineage>
</organism>
<dbReference type="Proteomes" id="UP000604825">
    <property type="component" value="Unassembled WGS sequence"/>
</dbReference>
<name>A0A811QBC0_9POAL</name>
<keyword evidence="3" id="KW-1185">Reference proteome</keyword>
<proteinExistence type="predicted"/>
<dbReference type="EMBL" id="CAJGYO010000009">
    <property type="protein sequence ID" value="CAD6254533.1"/>
    <property type="molecule type" value="Genomic_DNA"/>
</dbReference>
<protein>
    <submittedName>
        <fullName evidence="2">Uncharacterized protein</fullName>
    </submittedName>
</protein>